<dbReference type="PANTHER" id="PTHR43297">
    <property type="entry name" value="OLIGOPEPTIDE TRANSPORT ATP-BINDING PROTEIN APPD"/>
    <property type="match status" value="1"/>
</dbReference>
<dbReference type="InterPro" id="IPR013563">
    <property type="entry name" value="Oligopep_ABC_C"/>
</dbReference>
<dbReference type="InterPro" id="IPR017871">
    <property type="entry name" value="ABC_transporter-like_CS"/>
</dbReference>
<evidence type="ECO:0000256" key="5">
    <source>
        <dbReference type="ARBA" id="ARBA00022840"/>
    </source>
</evidence>
<evidence type="ECO:0000256" key="4">
    <source>
        <dbReference type="ARBA" id="ARBA00022741"/>
    </source>
</evidence>
<dbReference type="NCBIfam" id="TIGR01727">
    <property type="entry name" value="oligo_HPY"/>
    <property type="match status" value="1"/>
</dbReference>
<evidence type="ECO:0000313" key="8">
    <source>
        <dbReference type="EMBL" id="CAB4637108.1"/>
    </source>
</evidence>
<dbReference type="GO" id="GO:0016887">
    <property type="term" value="F:ATP hydrolysis activity"/>
    <property type="evidence" value="ECO:0007669"/>
    <property type="project" value="InterPro"/>
</dbReference>
<protein>
    <submittedName>
        <fullName evidence="8">Unannotated protein</fullName>
    </submittedName>
</protein>
<dbReference type="Pfam" id="PF00005">
    <property type="entry name" value="ABC_tran"/>
    <property type="match status" value="1"/>
</dbReference>
<dbReference type="Pfam" id="PF08352">
    <property type="entry name" value="oligo_HPY"/>
    <property type="match status" value="1"/>
</dbReference>
<dbReference type="InterPro" id="IPR027417">
    <property type="entry name" value="P-loop_NTPase"/>
</dbReference>
<dbReference type="GO" id="GO:0005524">
    <property type="term" value="F:ATP binding"/>
    <property type="evidence" value="ECO:0007669"/>
    <property type="project" value="UniProtKB-KW"/>
</dbReference>
<keyword evidence="5" id="KW-0067">ATP-binding</keyword>
<dbReference type="GO" id="GO:0005886">
    <property type="term" value="C:plasma membrane"/>
    <property type="evidence" value="ECO:0007669"/>
    <property type="project" value="UniProtKB-SubCell"/>
</dbReference>
<dbReference type="EMBL" id="CAEZVZ010000010">
    <property type="protein sequence ID" value="CAB4637108.1"/>
    <property type="molecule type" value="Genomic_DNA"/>
</dbReference>
<dbReference type="InterPro" id="IPR003439">
    <property type="entry name" value="ABC_transporter-like_ATP-bd"/>
</dbReference>
<dbReference type="PANTHER" id="PTHR43297:SF2">
    <property type="entry name" value="DIPEPTIDE TRANSPORT ATP-BINDING PROTEIN DPPD"/>
    <property type="match status" value="1"/>
</dbReference>
<dbReference type="InterPro" id="IPR003593">
    <property type="entry name" value="AAA+_ATPase"/>
</dbReference>
<dbReference type="PROSITE" id="PS00211">
    <property type="entry name" value="ABC_TRANSPORTER_1"/>
    <property type="match status" value="1"/>
</dbReference>
<gene>
    <name evidence="8" type="ORF">UFOPK2162_00136</name>
</gene>
<feature type="domain" description="ABC transporter" evidence="7">
    <location>
        <begin position="6"/>
        <end position="253"/>
    </location>
</feature>
<evidence type="ECO:0000256" key="1">
    <source>
        <dbReference type="ARBA" id="ARBA00004202"/>
    </source>
</evidence>
<dbReference type="FunFam" id="3.40.50.300:FF:000016">
    <property type="entry name" value="Oligopeptide ABC transporter ATP-binding component"/>
    <property type="match status" value="1"/>
</dbReference>
<dbReference type="InterPro" id="IPR050388">
    <property type="entry name" value="ABC_Ni/Peptide_Import"/>
</dbReference>
<organism evidence="8">
    <name type="scientific">freshwater metagenome</name>
    <dbReference type="NCBI Taxonomy" id="449393"/>
    <lineage>
        <taxon>unclassified sequences</taxon>
        <taxon>metagenomes</taxon>
        <taxon>ecological metagenomes</taxon>
    </lineage>
</organism>
<sequence length="322" mass="34753">MSKPLIEISNLTVSTTDDNRTLVNDVSFSIAPGEAVGVVGESGSGKTLTALSLLGLLPRGVHATSGSITYGGKDLLTADRETLRSIRGNEIAMIYQDPMTALNPVMKLGAQLIEVIQSHGGDTSNAMERVLTAFSEVGIPDPKRAYESYPHEFSGGMRQRVMIAMALILSPQLLIADEPTTALDVTIQQQILALVMQERRKRNMSMLWITHDLGVVANLVDRVIVMYAGRIVEVGSVKEVFTNPQHPYTAGLLASLPKASDKNRTRLLSIPGIPPKPWTVGESCAFSPRCSKADQQCRSSLPVLATNTHTDAACFHLMGDNS</sequence>
<dbReference type="GO" id="GO:0015833">
    <property type="term" value="P:peptide transport"/>
    <property type="evidence" value="ECO:0007669"/>
    <property type="project" value="InterPro"/>
</dbReference>
<dbReference type="PROSITE" id="PS50893">
    <property type="entry name" value="ABC_TRANSPORTER_2"/>
    <property type="match status" value="1"/>
</dbReference>
<keyword evidence="4" id="KW-0547">Nucleotide-binding</keyword>
<proteinExistence type="predicted"/>
<keyword evidence="6" id="KW-0472">Membrane</keyword>
<accession>A0A6J6JKP1</accession>
<comment type="subcellular location">
    <subcellularLocation>
        <location evidence="1">Cell membrane</location>
        <topology evidence="1">Peripheral membrane protein</topology>
    </subcellularLocation>
</comment>
<dbReference type="CDD" id="cd03257">
    <property type="entry name" value="ABC_NikE_OppD_transporters"/>
    <property type="match status" value="1"/>
</dbReference>
<evidence type="ECO:0000259" key="7">
    <source>
        <dbReference type="PROSITE" id="PS50893"/>
    </source>
</evidence>
<dbReference type="Gene3D" id="3.40.50.300">
    <property type="entry name" value="P-loop containing nucleotide triphosphate hydrolases"/>
    <property type="match status" value="1"/>
</dbReference>
<evidence type="ECO:0000256" key="6">
    <source>
        <dbReference type="ARBA" id="ARBA00023136"/>
    </source>
</evidence>
<evidence type="ECO:0000256" key="3">
    <source>
        <dbReference type="ARBA" id="ARBA00022475"/>
    </source>
</evidence>
<dbReference type="SMART" id="SM00382">
    <property type="entry name" value="AAA"/>
    <property type="match status" value="1"/>
</dbReference>
<evidence type="ECO:0000256" key="2">
    <source>
        <dbReference type="ARBA" id="ARBA00022448"/>
    </source>
</evidence>
<keyword evidence="3" id="KW-1003">Cell membrane</keyword>
<name>A0A6J6JKP1_9ZZZZ</name>
<keyword evidence="2" id="KW-0813">Transport</keyword>
<reference evidence="8" key="1">
    <citation type="submission" date="2020-05" db="EMBL/GenBank/DDBJ databases">
        <authorList>
            <person name="Chiriac C."/>
            <person name="Salcher M."/>
            <person name="Ghai R."/>
            <person name="Kavagutti S V."/>
        </authorList>
    </citation>
    <scope>NUCLEOTIDE SEQUENCE</scope>
</reference>
<dbReference type="AlphaFoldDB" id="A0A6J6JKP1"/>
<dbReference type="SUPFAM" id="SSF52540">
    <property type="entry name" value="P-loop containing nucleoside triphosphate hydrolases"/>
    <property type="match status" value="1"/>
</dbReference>